<organism evidence="3 4">
    <name type="scientific">Marinithermus hydrothermalis (strain DSM 14884 / JCM 11576 / T1)</name>
    <dbReference type="NCBI Taxonomy" id="869210"/>
    <lineage>
        <taxon>Bacteria</taxon>
        <taxon>Thermotogati</taxon>
        <taxon>Deinococcota</taxon>
        <taxon>Deinococci</taxon>
        <taxon>Thermales</taxon>
        <taxon>Thermaceae</taxon>
        <taxon>Marinithermus</taxon>
    </lineage>
</organism>
<feature type="transmembrane region" description="Helical" evidence="1">
    <location>
        <begin position="127"/>
        <end position="149"/>
    </location>
</feature>
<dbReference type="KEGG" id="mhd:Marky_1902"/>
<feature type="transmembrane region" description="Helical" evidence="1">
    <location>
        <begin position="316"/>
        <end position="347"/>
    </location>
</feature>
<dbReference type="AlphaFoldDB" id="F2NKH3"/>
<protein>
    <recommendedName>
        <fullName evidence="5">Stage II sporulation protein M</fullName>
    </recommendedName>
</protein>
<keyword evidence="4" id="KW-1185">Reference proteome</keyword>
<dbReference type="HOGENOM" id="CLU_782578_0_0_0"/>
<name>F2NKH3_MARHT</name>
<evidence type="ECO:0000313" key="3">
    <source>
        <dbReference type="EMBL" id="AEB12633.1"/>
    </source>
</evidence>
<feature type="transmembrane region" description="Helical" evidence="1">
    <location>
        <begin position="259"/>
        <end position="281"/>
    </location>
</feature>
<feature type="chain" id="PRO_5003282692" description="Stage II sporulation protein M" evidence="2">
    <location>
        <begin position="20"/>
        <end position="392"/>
    </location>
</feature>
<dbReference type="EMBL" id="CP002630">
    <property type="protein sequence ID" value="AEB12633.1"/>
    <property type="molecule type" value="Genomic_DNA"/>
</dbReference>
<dbReference type="Proteomes" id="UP000007030">
    <property type="component" value="Chromosome"/>
</dbReference>
<feature type="transmembrane region" description="Helical" evidence="1">
    <location>
        <begin position="287"/>
        <end position="304"/>
    </location>
</feature>
<dbReference type="STRING" id="869210.Marky_1902"/>
<reference evidence="3 4" key="1">
    <citation type="journal article" date="2012" name="Stand. Genomic Sci.">
        <title>Complete genome sequence of the aerobic, heterotroph Marinithermus hydrothermalis type strain (T1(T)) from a deep-sea hydrothermal vent chimney.</title>
        <authorList>
            <person name="Copeland A."/>
            <person name="Gu W."/>
            <person name="Yasawong M."/>
            <person name="Lapidus A."/>
            <person name="Lucas S."/>
            <person name="Deshpande S."/>
            <person name="Pagani I."/>
            <person name="Tapia R."/>
            <person name="Cheng J.F."/>
            <person name="Goodwin L.A."/>
            <person name="Pitluck S."/>
            <person name="Liolios K."/>
            <person name="Ivanova N."/>
            <person name="Mavromatis K."/>
            <person name="Mikhailova N."/>
            <person name="Pati A."/>
            <person name="Chen A."/>
            <person name="Palaniappan K."/>
            <person name="Land M."/>
            <person name="Pan C."/>
            <person name="Brambilla E.M."/>
            <person name="Rohde M."/>
            <person name="Tindall B.J."/>
            <person name="Sikorski J."/>
            <person name="Goker M."/>
            <person name="Detter J.C."/>
            <person name="Bristow J."/>
            <person name="Eisen J.A."/>
            <person name="Markowitz V."/>
            <person name="Hugenholtz P."/>
            <person name="Kyrpides N.C."/>
            <person name="Klenk H.P."/>
            <person name="Woyke T."/>
        </authorList>
    </citation>
    <scope>NUCLEOTIDE SEQUENCE [LARGE SCALE GENOMIC DNA]</scope>
    <source>
        <strain evidence="4">DSM 14884 / JCM 11576 / T1</strain>
    </source>
</reference>
<evidence type="ECO:0008006" key="5">
    <source>
        <dbReference type="Google" id="ProtNLM"/>
    </source>
</evidence>
<keyword evidence="1" id="KW-0472">Membrane</keyword>
<feature type="transmembrane region" description="Helical" evidence="1">
    <location>
        <begin position="359"/>
        <end position="381"/>
    </location>
</feature>
<dbReference type="RefSeq" id="WP_013704679.1">
    <property type="nucleotide sequence ID" value="NC_015387.1"/>
</dbReference>
<evidence type="ECO:0000256" key="2">
    <source>
        <dbReference type="SAM" id="SignalP"/>
    </source>
</evidence>
<dbReference type="eggNOG" id="ENOG502ZACP">
    <property type="taxonomic scope" value="Bacteria"/>
</dbReference>
<keyword evidence="2" id="KW-0732">Signal</keyword>
<feature type="transmembrane region" description="Helical" evidence="1">
    <location>
        <begin position="227"/>
        <end position="247"/>
    </location>
</feature>
<keyword evidence="1" id="KW-0812">Transmembrane</keyword>
<sequence>MRGVLVCLGVLLGLGFAQAGDAVALAREAVAAWQAGELARELDPARVLEAGPEEWARVVRELAAFSPPPVGLEVNLEAPEVETTPVGTLVRFPAVVGSRGGDVRVLVRDGEVTRVAWVPEGGLLPGWVWSPAAAWGFALASLLFVSGLRRGVLGRWWREGWSVVRRHWRLYLWVNAVLYGLFVLGALGAYAAPELARAVQELVGGALAQIGFEGTEGRGVLQLALVIFYWNFTQGVLLTSFAPALLLGVPAFLINALRYYFFGFALSPALFPAGTFVWHVPTLVIELQAYILVTFGGLALLASFMRSEGVGRGVRLLAWVFGGTFLAMFVPNALLQLVLFLGVFVYVFNRVVQSAGGRAGLRALGLSLVLATVFLLVGAWYEAFELLYLLGG</sequence>
<evidence type="ECO:0000313" key="4">
    <source>
        <dbReference type="Proteomes" id="UP000007030"/>
    </source>
</evidence>
<dbReference type="OrthoDB" id="25045at2"/>
<gene>
    <name evidence="3" type="ordered locus">Marky_1902</name>
</gene>
<evidence type="ECO:0000256" key="1">
    <source>
        <dbReference type="SAM" id="Phobius"/>
    </source>
</evidence>
<feature type="transmembrane region" description="Helical" evidence="1">
    <location>
        <begin position="170"/>
        <end position="192"/>
    </location>
</feature>
<proteinExistence type="predicted"/>
<accession>F2NKH3</accession>
<keyword evidence="1" id="KW-1133">Transmembrane helix</keyword>
<feature type="signal peptide" evidence="2">
    <location>
        <begin position="1"/>
        <end position="19"/>
    </location>
</feature>